<keyword evidence="5 17" id="KW-0597">Phosphoprotein</keyword>
<evidence type="ECO:0000256" key="9">
    <source>
        <dbReference type="ARBA" id="ARBA00023015"/>
    </source>
</evidence>
<dbReference type="Gene3D" id="3.40.50.300">
    <property type="entry name" value="P-loop containing nucleotide triphosphate hydrolases"/>
    <property type="match status" value="1"/>
</dbReference>
<evidence type="ECO:0000256" key="16">
    <source>
        <dbReference type="ARBA" id="ARBA00043886"/>
    </source>
</evidence>
<evidence type="ECO:0000256" key="2">
    <source>
        <dbReference type="ARBA" id="ARBA00019059"/>
    </source>
</evidence>
<dbReference type="SUPFAM" id="SSF52540">
    <property type="entry name" value="P-loop containing nucleoside triphosphate hydrolases"/>
    <property type="match status" value="1"/>
</dbReference>
<dbReference type="InterPro" id="IPR001789">
    <property type="entry name" value="Sig_transdc_resp-reg_receiver"/>
</dbReference>
<dbReference type="Gene3D" id="1.10.8.60">
    <property type="match status" value="1"/>
</dbReference>
<dbReference type="SUPFAM" id="SSF46689">
    <property type="entry name" value="Homeodomain-like"/>
    <property type="match status" value="1"/>
</dbReference>
<dbReference type="InterPro" id="IPR002197">
    <property type="entry name" value="HTH_Fis"/>
</dbReference>
<dbReference type="InterPro" id="IPR058031">
    <property type="entry name" value="AAA_lid_NorR"/>
</dbReference>
<evidence type="ECO:0000259" key="18">
    <source>
        <dbReference type="PROSITE" id="PS50045"/>
    </source>
</evidence>
<dbReference type="PRINTS" id="PR01590">
    <property type="entry name" value="HTHFIS"/>
</dbReference>
<dbReference type="InterPro" id="IPR003593">
    <property type="entry name" value="AAA+_ATPase"/>
</dbReference>
<gene>
    <name evidence="20" type="ORF">QEZ52_12470</name>
</gene>
<keyword evidence="13" id="KW-0535">Nitrogen fixation</keyword>
<evidence type="ECO:0000259" key="19">
    <source>
        <dbReference type="PROSITE" id="PS50110"/>
    </source>
</evidence>
<keyword evidence="10" id="KW-0238">DNA-binding</keyword>
<evidence type="ECO:0000256" key="1">
    <source>
        <dbReference type="ARBA" id="ARBA00004496"/>
    </source>
</evidence>
<keyword evidence="4" id="KW-0678">Repressor</keyword>
<dbReference type="Pfam" id="PF25601">
    <property type="entry name" value="AAA_lid_14"/>
    <property type="match status" value="1"/>
</dbReference>
<evidence type="ECO:0000256" key="14">
    <source>
        <dbReference type="ARBA" id="ARBA00029881"/>
    </source>
</evidence>
<dbReference type="InterPro" id="IPR009057">
    <property type="entry name" value="Homeodomain-like_sf"/>
</dbReference>
<keyword evidence="3" id="KW-0963">Cytoplasm</keyword>
<keyword evidence="7" id="KW-0067">ATP-binding</keyword>
<evidence type="ECO:0000256" key="12">
    <source>
        <dbReference type="ARBA" id="ARBA00023163"/>
    </source>
</evidence>
<evidence type="ECO:0000256" key="8">
    <source>
        <dbReference type="ARBA" id="ARBA00023012"/>
    </source>
</evidence>
<evidence type="ECO:0000256" key="5">
    <source>
        <dbReference type="ARBA" id="ARBA00022553"/>
    </source>
</evidence>
<dbReference type="Pfam" id="PF00072">
    <property type="entry name" value="Response_reg"/>
    <property type="match status" value="1"/>
</dbReference>
<feature type="domain" description="Sigma-54 factor interaction" evidence="18">
    <location>
        <begin position="142"/>
        <end position="342"/>
    </location>
</feature>
<reference evidence="20 21" key="1">
    <citation type="submission" date="2023-04" db="EMBL/GenBank/DDBJ databases">
        <title>Complete genome sequence of Alisedimentitalea scapharcae.</title>
        <authorList>
            <person name="Rong J.-C."/>
            <person name="Yi M.-L."/>
            <person name="Zhao Q."/>
        </authorList>
    </citation>
    <scope>NUCLEOTIDE SEQUENCE [LARGE SCALE GENOMIC DNA]</scope>
    <source>
        <strain evidence="20 21">KCTC 42119</strain>
    </source>
</reference>
<dbReference type="PANTHER" id="PTHR32071:SF95">
    <property type="entry name" value="DNA-BINDING TRANSCRIPTIONAL REGULATOR NTRC"/>
    <property type="match status" value="1"/>
</dbReference>
<dbReference type="RefSeq" id="WP_406644678.1">
    <property type="nucleotide sequence ID" value="NZ_CP123584.1"/>
</dbReference>
<dbReference type="Proteomes" id="UP001623232">
    <property type="component" value="Chromosome"/>
</dbReference>
<evidence type="ECO:0000256" key="3">
    <source>
        <dbReference type="ARBA" id="ARBA00022490"/>
    </source>
</evidence>
<dbReference type="PROSITE" id="PS00675">
    <property type="entry name" value="SIGMA54_INTERACT_1"/>
    <property type="match status" value="1"/>
</dbReference>
<dbReference type="InterPro" id="IPR027417">
    <property type="entry name" value="P-loop_NTPase"/>
</dbReference>
<protein>
    <recommendedName>
        <fullName evidence="2">DNA-binding transcriptional regulator NtrC</fullName>
    </recommendedName>
    <alternativeName>
        <fullName evidence="14">Nitrogen regulation protein NR(I)</fullName>
    </alternativeName>
    <alternativeName>
        <fullName evidence="15">Nitrogen regulator I</fullName>
    </alternativeName>
</protein>
<name>A0ABZ2XQ40_9RHOB</name>
<keyword evidence="9" id="KW-0805">Transcription regulation</keyword>
<keyword evidence="11" id="KW-0010">Activator</keyword>
<evidence type="ECO:0000256" key="17">
    <source>
        <dbReference type="PROSITE-ProRule" id="PRU00169"/>
    </source>
</evidence>
<dbReference type="PROSITE" id="PS50045">
    <property type="entry name" value="SIGMA54_INTERACT_4"/>
    <property type="match status" value="1"/>
</dbReference>
<dbReference type="CDD" id="cd00009">
    <property type="entry name" value="AAA"/>
    <property type="match status" value="1"/>
</dbReference>
<dbReference type="InterPro" id="IPR025662">
    <property type="entry name" value="Sigma_54_int_dom_ATP-bd_1"/>
</dbReference>
<comment type="function">
    <text evidence="16">Member of the two-component regulatory system NtrB/NtrC, which controls expression of the nitrogen-regulated (ntr) genes in response to nitrogen limitation. Phosphorylated NtrC binds directly to DNA and stimulates the formation of open promoter-sigma54-RNA polymerase complexes.</text>
</comment>
<organism evidence="20 21">
    <name type="scientific">Aliisedimentitalea scapharcae</name>
    <dbReference type="NCBI Taxonomy" id="1524259"/>
    <lineage>
        <taxon>Bacteria</taxon>
        <taxon>Pseudomonadati</taxon>
        <taxon>Pseudomonadota</taxon>
        <taxon>Alphaproteobacteria</taxon>
        <taxon>Rhodobacterales</taxon>
        <taxon>Roseobacteraceae</taxon>
        <taxon>Aliisedimentitalea</taxon>
    </lineage>
</organism>
<evidence type="ECO:0000256" key="10">
    <source>
        <dbReference type="ARBA" id="ARBA00023125"/>
    </source>
</evidence>
<dbReference type="PANTHER" id="PTHR32071">
    <property type="entry name" value="TRANSCRIPTIONAL REGULATORY PROTEIN"/>
    <property type="match status" value="1"/>
</dbReference>
<dbReference type="Pfam" id="PF14532">
    <property type="entry name" value="Sigma54_activ_2"/>
    <property type="match status" value="1"/>
</dbReference>
<accession>A0ABZ2XQ40</accession>
<dbReference type="SUPFAM" id="SSF52172">
    <property type="entry name" value="CheY-like"/>
    <property type="match status" value="1"/>
</dbReference>
<dbReference type="InterPro" id="IPR025944">
    <property type="entry name" value="Sigma_54_int_dom_CS"/>
</dbReference>
<dbReference type="PROSITE" id="PS00688">
    <property type="entry name" value="SIGMA54_INTERACT_3"/>
    <property type="match status" value="1"/>
</dbReference>
<evidence type="ECO:0000256" key="15">
    <source>
        <dbReference type="ARBA" id="ARBA00031910"/>
    </source>
</evidence>
<evidence type="ECO:0000256" key="7">
    <source>
        <dbReference type="ARBA" id="ARBA00022840"/>
    </source>
</evidence>
<sequence>MDGTVLVADDDRTIRTVLTQALTRAGCKVHATSSLTTLMRWVSEGKGDLVISDVMMPDGNGLEMLPKIAEDRPGLPVIVISAQNTIMTAIKAAEAEAYDYLPKPFDLPDLMKRTAKALSQRRVISASAPSDNDMDRPEELPLVGRTEIMQSLYRVVARMMNTDLPILITGESGVGKSLIAKTIHDLSDRRSQAFVLAEEAELMDLEGPMRLLERARGGTILFDEIADLSDSAQARIVRMMDMPGDRSPRFMATSQVDLQPLMEDGKLRQDLFYRLNGTLIHVPALRERVEDIPLLAEHFLTRAEIEGAPKRYFSEAARQKLRSHAWPGNVRQLENAVRRLGYTSRAEEITETEVEMGLGPQAGPAPVSGINNGEKLSDSVARHLRRYFDLHGDMMPPSGLYARVLRELELPLIEIALDASGGNQAKCADLLGINRNTLRKKITDLDIEVTRRRKLM</sequence>
<dbReference type="Gene3D" id="3.40.50.2300">
    <property type="match status" value="1"/>
</dbReference>
<evidence type="ECO:0000256" key="6">
    <source>
        <dbReference type="ARBA" id="ARBA00022741"/>
    </source>
</evidence>
<evidence type="ECO:0000313" key="20">
    <source>
        <dbReference type="EMBL" id="WZK87429.1"/>
    </source>
</evidence>
<keyword evidence="6" id="KW-0547">Nucleotide-binding</keyword>
<dbReference type="Gene3D" id="1.10.10.60">
    <property type="entry name" value="Homeodomain-like"/>
    <property type="match status" value="1"/>
</dbReference>
<dbReference type="PROSITE" id="PS50110">
    <property type="entry name" value="RESPONSE_REGULATORY"/>
    <property type="match status" value="1"/>
</dbReference>
<evidence type="ECO:0000313" key="21">
    <source>
        <dbReference type="Proteomes" id="UP001623232"/>
    </source>
</evidence>
<dbReference type="EMBL" id="CP123584">
    <property type="protein sequence ID" value="WZK87429.1"/>
    <property type="molecule type" value="Genomic_DNA"/>
</dbReference>
<dbReference type="InterPro" id="IPR011006">
    <property type="entry name" value="CheY-like_superfamily"/>
</dbReference>
<proteinExistence type="predicted"/>
<feature type="modified residue" description="4-aspartylphosphate" evidence="17">
    <location>
        <position position="53"/>
    </location>
</feature>
<dbReference type="InterPro" id="IPR002078">
    <property type="entry name" value="Sigma_54_int"/>
</dbReference>
<evidence type="ECO:0000256" key="4">
    <source>
        <dbReference type="ARBA" id="ARBA00022491"/>
    </source>
</evidence>
<evidence type="ECO:0000256" key="13">
    <source>
        <dbReference type="ARBA" id="ARBA00023231"/>
    </source>
</evidence>
<keyword evidence="21" id="KW-1185">Reference proteome</keyword>
<dbReference type="SMART" id="SM00382">
    <property type="entry name" value="AAA"/>
    <property type="match status" value="1"/>
</dbReference>
<feature type="domain" description="Response regulatory" evidence="19">
    <location>
        <begin position="4"/>
        <end position="118"/>
    </location>
</feature>
<dbReference type="SMART" id="SM00448">
    <property type="entry name" value="REC"/>
    <property type="match status" value="1"/>
</dbReference>
<comment type="subcellular location">
    <subcellularLocation>
        <location evidence="1">Cytoplasm</location>
    </subcellularLocation>
</comment>
<evidence type="ECO:0000256" key="11">
    <source>
        <dbReference type="ARBA" id="ARBA00023159"/>
    </source>
</evidence>
<keyword evidence="8" id="KW-0902">Two-component regulatory system</keyword>
<dbReference type="Pfam" id="PF02954">
    <property type="entry name" value="HTH_8"/>
    <property type="match status" value="1"/>
</dbReference>
<keyword evidence="12" id="KW-0804">Transcription</keyword>